<dbReference type="InterPro" id="IPR036188">
    <property type="entry name" value="FAD/NAD-bd_sf"/>
</dbReference>
<comment type="caution">
    <text evidence="3">The sequence shown here is derived from an EMBL/GenBank/DDBJ whole genome shotgun (WGS) entry which is preliminary data.</text>
</comment>
<dbReference type="GO" id="GO:0050660">
    <property type="term" value="F:flavin adenine dinucleotide binding"/>
    <property type="evidence" value="ECO:0007669"/>
    <property type="project" value="TreeGrafter"/>
</dbReference>
<proteinExistence type="predicted"/>
<dbReference type="AlphaFoldDB" id="A0AAW0A9B6"/>
<feature type="region of interest" description="Disordered" evidence="1">
    <location>
        <begin position="215"/>
        <end position="240"/>
    </location>
</feature>
<dbReference type="SUPFAM" id="SSF51905">
    <property type="entry name" value="FAD/NAD(P)-binding domain"/>
    <property type="match status" value="1"/>
</dbReference>
<dbReference type="PANTHER" id="PTHR43735:SF2">
    <property type="entry name" value="FE-REGULATED PROTEIN 8"/>
    <property type="match status" value="1"/>
</dbReference>
<feature type="compositionally biased region" description="Acidic residues" evidence="1">
    <location>
        <begin position="221"/>
        <end position="239"/>
    </location>
</feature>
<evidence type="ECO:0000313" key="4">
    <source>
        <dbReference type="Proteomes" id="UP001362999"/>
    </source>
</evidence>
<accession>A0AAW0A9B6</accession>
<dbReference type="PANTHER" id="PTHR43735">
    <property type="entry name" value="APOPTOSIS-INDUCING FACTOR 1"/>
    <property type="match status" value="1"/>
</dbReference>
<evidence type="ECO:0000256" key="1">
    <source>
        <dbReference type="SAM" id="MobiDB-lite"/>
    </source>
</evidence>
<organism evidence="3 4">
    <name type="scientific">Favolaschia claudopus</name>
    <dbReference type="NCBI Taxonomy" id="2862362"/>
    <lineage>
        <taxon>Eukaryota</taxon>
        <taxon>Fungi</taxon>
        <taxon>Dikarya</taxon>
        <taxon>Basidiomycota</taxon>
        <taxon>Agaricomycotina</taxon>
        <taxon>Agaricomycetes</taxon>
        <taxon>Agaricomycetidae</taxon>
        <taxon>Agaricales</taxon>
        <taxon>Marasmiineae</taxon>
        <taxon>Mycenaceae</taxon>
        <taxon>Favolaschia</taxon>
    </lineage>
</organism>
<evidence type="ECO:0000259" key="2">
    <source>
        <dbReference type="Pfam" id="PF07992"/>
    </source>
</evidence>
<reference evidence="3 4" key="1">
    <citation type="journal article" date="2024" name="J Genomics">
        <title>Draft genome sequencing and assembly of Favolaschia claudopus CIRM-BRFM 2984 isolated from oak limbs.</title>
        <authorList>
            <person name="Navarro D."/>
            <person name="Drula E."/>
            <person name="Chaduli D."/>
            <person name="Cazenave R."/>
            <person name="Ahrendt S."/>
            <person name="Wang J."/>
            <person name="Lipzen A."/>
            <person name="Daum C."/>
            <person name="Barry K."/>
            <person name="Grigoriev I.V."/>
            <person name="Favel A."/>
            <person name="Rosso M.N."/>
            <person name="Martin F."/>
        </authorList>
    </citation>
    <scope>NUCLEOTIDE SEQUENCE [LARGE SCALE GENOMIC DNA]</scope>
    <source>
        <strain evidence="3 4">CIRM-BRFM 2984</strain>
    </source>
</reference>
<dbReference type="InterPro" id="IPR023753">
    <property type="entry name" value="FAD/NAD-binding_dom"/>
</dbReference>
<protein>
    <recommendedName>
        <fullName evidence="2">FAD/NAD(P)-binding domain-containing protein</fullName>
    </recommendedName>
</protein>
<keyword evidence="4" id="KW-1185">Reference proteome</keyword>
<feature type="domain" description="FAD/NAD(P)-binding" evidence="2">
    <location>
        <begin position="24"/>
        <end position="120"/>
    </location>
</feature>
<dbReference type="EMBL" id="JAWWNJ010000079">
    <property type="protein sequence ID" value="KAK7002464.1"/>
    <property type="molecule type" value="Genomic_DNA"/>
</dbReference>
<dbReference type="GO" id="GO:0004174">
    <property type="term" value="F:electron-transferring-flavoprotein dehydrogenase activity"/>
    <property type="evidence" value="ECO:0007669"/>
    <property type="project" value="TreeGrafter"/>
</dbReference>
<name>A0AAW0A9B6_9AGAR</name>
<gene>
    <name evidence="3" type="ORF">R3P38DRAFT_3605595</name>
</gene>
<dbReference type="Pfam" id="PF07992">
    <property type="entry name" value="Pyr_redox_2"/>
    <property type="match status" value="1"/>
</dbReference>
<dbReference type="Proteomes" id="UP001362999">
    <property type="component" value="Unassembled WGS sequence"/>
</dbReference>
<evidence type="ECO:0000313" key="3">
    <source>
        <dbReference type="EMBL" id="KAK7002464.1"/>
    </source>
</evidence>
<sequence length="288" mass="31022">MPSVQLYGGSKAESIEWLRGKQQTIEDANSVLIVGGGALGIQFATDIATVYPGKPVTLLHSRTRLLARFDSEMDTEILQAMESANINVILSERLDLGSSTSGHSTVRTTTGRIIHADLVVRLLPLPLSSSNLTQIYLLYPAPLHWPTPQHGTPLIARIAHSQHKHCHCTSPAHDAARPRPPPSPVTPALLPACASDNEEHVLAAALAQIALQNESVSSAVSDEEGVEGEEEEEEEEEELTTPYPHIFAIGDAANAFGAIPAGHNAYYQAEVAARNVLRLVHGKTDEQH</sequence>
<dbReference type="GO" id="GO:0005737">
    <property type="term" value="C:cytoplasm"/>
    <property type="evidence" value="ECO:0007669"/>
    <property type="project" value="TreeGrafter"/>
</dbReference>
<dbReference type="Gene3D" id="3.50.50.60">
    <property type="entry name" value="FAD/NAD(P)-binding domain"/>
    <property type="match status" value="2"/>
</dbReference>